<dbReference type="Pfam" id="PF00263">
    <property type="entry name" value="Secretin"/>
    <property type="match status" value="1"/>
</dbReference>
<comment type="subcellular location">
    <subcellularLocation>
        <location evidence="1">Membrane</location>
    </subcellularLocation>
</comment>
<dbReference type="InterPro" id="IPR038591">
    <property type="entry name" value="NolW-like_sf"/>
</dbReference>
<dbReference type="Gene3D" id="3.30.1370.120">
    <property type="match status" value="1"/>
</dbReference>
<proteinExistence type="inferred from homology"/>
<feature type="transmembrane region" description="Helical" evidence="4">
    <location>
        <begin position="6"/>
        <end position="22"/>
    </location>
</feature>
<dbReference type="PANTHER" id="PTHR30604">
    <property type="entry name" value="PROTEIN TRANSPORT PROTEIN HOFQ"/>
    <property type="match status" value="1"/>
</dbReference>
<dbReference type="InterPro" id="IPR001775">
    <property type="entry name" value="GspD/PilQ"/>
</dbReference>
<evidence type="ECO:0000256" key="2">
    <source>
        <dbReference type="ARBA" id="ARBA00023136"/>
    </source>
</evidence>
<dbReference type="eggNOG" id="COG4796">
    <property type="taxonomic scope" value="Bacteria"/>
</dbReference>
<keyword evidence="7" id="KW-1185">Reference proteome</keyword>
<evidence type="ECO:0000256" key="3">
    <source>
        <dbReference type="RuleBase" id="RU004003"/>
    </source>
</evidence>
<dbReference type="HOGENOM" id="CLU_006756_2_1_6"/>
<evidence type="ECO:0000313" key="7">
    <source>
        <dbReference type="Proteomes" id="UP000005512"/>
    </source>
</evidence>
<dbReference type="STRING" id="500637.PROVRUST_05940"/>
<reference evidence="6" key="1">
    <citation type="submission" date="2009-12" db="EMBL/GenBank/DDBJ databases">
        <authorList>
            <person name="Weinstock G."/>
            <person name="Sodergren E."/>
            <person name="Clifton S."/>
            <person name="Fulton L."/>
            <person name="Fulton B."/>
            <person name="Courtney L."/>
            <person name="Fronick C."/>
            <person name="Harrison M."/>
            <person name="Strong C."/>
            <person name="Farmer C."/>
            <person name="Delahaunty K."/>
            <person name="Markovic C."/>
            <person name="Hall O."/>
            <person name="Minx P."/>
            <person name="Tomlinson C."/>
            <person name="Mitreva M."/>
            <person name="Nelson J."/>
            <person name="Hou S."/>
            <person name="Wollam A."/>
            <person name="Pepin K.H."/>
            <person name="Johnson M."/>
            <person name="Bhonagiri V."/>
            <person name="Nash W.E."/>
            <person name="Warren W."/>
            <person name="Chinwalla A."/>
            <person name="Mardis E.R."/>
            <person name="Wilson R.K."/>
        </authorList>
    </citation>
    <scope>NUCLEOTIDE SEQUENCE [LARGE SCALE GENOMIC DNA]</scope>
    <source>
        <strain evidence="6">DSM 4541</strain>
    </source>
</reference>
<dbReference type="PANTHER" id="PTHR30604:SF1">
    <property type="entry name" value="DNA UTILIZATION PROTEIN HOFQ"/>
    <property type="match status" value="1"/>
</dbReference>
<feature type="domain" description="Type II/III secretion system secretin-like" evidence="5">
    <location>
        <begin position="187"/>
        <end position="344"/>
    </location>
</feature>
<name>D1P0E2_9GAMM</name>
<dbReference type="Proteomes" id="UP000005512">
    <property type="component" value="Unassembled WGS sequence"/>
</dbReference>
<dbReference type="PRINTS" id="PR00811">
    <property type="entry name" value="BCTERIALGSPD"/>
</dbReference>
<keyword evidence="2 4" id="KW-0472">Membrane</keyword>
<accession>D1P0E2</accession>
<organism evidence="6 7">
    <name type="scientific">Providencia rustigianii DSM 4541</name>
    <dbReference type="NCBI Taxonomy" id="500637"/>
    <lineage>
        <taxon>Bacteria</taxon>
        <taxon>Pseudomonadati</taxon>
        <taxon>Pseudomonadota</taxon>
        <taxon>Gammaproteobacteria</taxon>
        <taxon>Enterobacterales</taxon>
        <taxon>Morganellaceae</taxon>
        <taxon>Providencia</taxon>
    </lineage>
</organism>
<evidence type="ECO:0000256" key="1">
    <source>
        <dbReference type="ARBA" id="ARBA00004370"/>
    </source>
</evidence>
<gene>
    <name evidence="6" type="primary">pilQ</name>
    <name evidence="6" type="ORF">PROVRUST_05940</name>
</gene>
<dbReference type="InterPro" id="IPR004846">
    <property type="entry name" value="T2SS/T3SS_dom"/>
</dbReference>
<dbReference type="InterPro" id="IPR051808">
    <property type="entry name" value="Type_IV_pilus_biogenesis"/>
</dbReference>
<dbReference type="RefSeq" id="WP_006813996.1">
    <property type="nucleotide sequence ID" value="NZ_GG703818.1"/>
</dbReference>
<sequence>MSHHNIFYIGIFPLLFCMMSYAERGRDPFIALLPDEDIPLLAEHTPKIIPVEEPLSEKIFPLISVDAQLVYQQIIQTDLKLLSEKGQASFDTTTNSLIITESKPRMALITEWLKQKDIPQQQVQITAHIVSSTRTALQALGLEWGMLGEMATNPHHSRYNRYNTEPGKVALNILKLGDGLLEMKLSALEKANLLSIIASPRLVASHQKPASIQQGTEIPYVTNTDKKSHVQFKDAVLGMEVTPTISRDNKVEMVLKISHNSPDTAITTSQNHHLSINKQEIATSVTIKNNDTLILGGIFQQKQEKTEAGIPFLSQLPLLGNLFTNSFQHIDRRVLIVFITPKLINI</sequence>
<comment type="similarity">
    <text evidence="3">Belongs to the bacterial secretin family.</text>
</comment>
<evidence type="ECO:0000313" key="6">
    <source>
        <dbReference type="EMBL" id="EFB73140.1"/>
    </source>
</evidence>
<dbReference type="GO" id="GO:0016020">
    <property type="term" value="C:membrane"/>
    <property type="evidence" value="ECO:0007669"/>
    <property type="project" value="UniProtKB-SubCell"/>
</dbReference>
<dbReference type="AlphaFoldDB" id="D1P0E2"/>
<evidence type="ECO:0000259" key="5">
    <source>
        <dbReference type="Pfam" id="PF00263"/>
    </source>
</evidence>
<keyword evidence="4" id="KW-0812">Transmembrane</keyword>
<comment type="caution">
    <text evidence="6">The sequence shown here is derived from an EMBL/GenBank/DDBJ whole genome shotgun (WGS) entry which is preliminary data.</text>
</comment>
<evidence type="ECO:0000256" key="4">
    <source>
        <dbReference type="SAM" id="Phobius"/>
    </source>
</evidence>
<dbReference type="GO" id="GO:0009306">
    <property type="term" value="P:protein secretion"/>
    <property type="evidence" value="ECO:0007669"/>
    <property type="project" value="InterPro"/>
</dbReference>
<protein>
    <submittedName>
        <fullName evidence="6">Type IV pilus secretin PilQ</fullName>
    </submittedName>
</protein>
<dbReference type="EMBL" id="ABXV02000017">
    <property type="protein sequence ID" value="EFB73140.1"/>
    <property type="molecule type" value="Genomic_DNA"/>
</dbReference>
<keyword evidence="4" id="KW-1133">Transmembrane helix</keyword>